<name>B1I5L7_DESAP</name>
<dbReference type="AlphaFoldDB" id="B1I5L7"/>
<keyword evidence="2" id="KW-1185">Reference proteome</keyword>
<sequence length="81" mass="9290">MIKIPLLEVNRLVEEALEREQARHRNGVIALSRLELFVFDNFEVEVMFDLVPGSPDISAQFARELEDGIYRLIHGTSYTGN</sequence>
<dbReference type="Proteomes" id="UP000008544">
    <property type="component" value="Chromosome"/>
</dbReference>
<dbReference type="KEGG" id="dau:Daud_1838"/>
<dbReference type="EMBL" id="CP000860">
    <property type="protein sequence ID" value="ACA60331.1"/>
    <property type="molecule type" value="Genomic_DNA"/>
</dbReference>
<organism evidence="1 2">
    <name type="scientific">Desulforudis audaxviator (strain MP104C)</name>
    <dbReference type="NCBI Taxonomy" id="477974"/>
    <lineage>
        <taxon>Bacteria</taxon>
        <taxon>Bacillati</taxon>
        <taxon>Bacillota</taxon>
        <taxon>Clostridia</taxon>
        <taxon>Thermoanaerobacterales</taxon>
        <taxon>Candidatus Desulforudaceae</taxon>
        <taxon>Candidatus Desulforudis</taxon>
    </lineage>
</organism>
<proteinExistence type="predicted"/>
<reference evidence="2" key="1">
    <citation type="submission" date="2007-10" db="EMBL/GenBank/DDBJ databases">
        <title>Complete sequence of chromosome of Desulforudis audaxviator MP104C.</title>
        <authorList>
            <person name="Copeland A."/>
            <person name="Lucas S."/>
            <person name="Lapidus A."/>
            <person name="Barry K."/>
            <person name="Glavina del Rio T."/>
            <person name="Dalin E."/>
            <person name="Tice H."/>
            <person name="Bruce D."/>
            <person name="Pitluck S."/>
            <person name="Lowry S.R."/>
            <person name="Larimer F."/>
            <person name="Land M.L."/>
            <person name="Hauser L."/>
            <person name="Kyrpides N."/>
            <person name="Ivanova N.N."/>
            <person name="Richardson P."/>
        </authorList>
    </citation>
    <scope>NUCLEOTIDE SEQUENCE [LARGE SCALE GENOMIC DNA]</scope>
    <source>
        <strain evidence="2">MP104C</strain>
    </source>
</reference>
<gene>
    <name evidence="1" type="ordered locus">Daud_1838</name>
</gene>
<protein>
    <submittedName>
        <fullName evidence="1">Uncharacterized protein</fullName>
    </submittedName>
</protein>
<reference evidence="1 2" key="2">
    <citation type="journal article" date="2008" name="Science">
        <title>Environmental genomics reveals a single-species ecosystem deep within Earth.</title>
        <authorList>
            <person name="Chivian D."/>
            <person name="Brodie E.L."/>
            <person name="Alm E.J."/>
            <person name="Culley D.E."/>
            <person name="Dehal P.S."/>
            <person name="Desantis T.Z."/>
            <person name="Gihring T.M."/>
            <person name="Lapidus A."/>
            <person name="Lin L.H."/>
            <person name="Lowry S.R."/>
            <person name="Moser D.P."/>
            <person name="Richardson P.M."/>
            <person name="Southam G."/>
            <person name="Wanger G."/>
            <person name="Pratt L.M."/>
            <person name="Andersen G.L."/>
            <person name="Hazen T.C."/>
            <person name="Brockman F.J."/>
            <person name="Arkin A.P."/>
            <person name="Onstott T.C."/>
        </authorList>
    </citation>
    <scope>NUCLEOTIDE SEQUENCE [LARGE SCALE GENOMIC DNA]</scope>
    <source>
        <strain evidence="1 2">MP104C</strain>
    </source>
</reference>
<evidence type="ECO:0000313" key="2">
    <source>
        <dbReference type="Proteomes" id="UP000008544"/>
    </source>
</evidence>
<dbReference type="HOGENOM" id="CLU_2568221_0_0_9"/>
<dbReference type="RefSeq" id="WP_012302907.1">
    <property type="nucleotide sequence ID" value="NC_010424.1"/>
</dbReference>
<accession>B1I5L7</accession>
<evidence type="ECO:0000313" key="1">
    <source>
        <dbReference type="EMBL" id="ACA60331.1"/>
    </source>
</evidence>